<dbReference type="PANTHER" id="PTHR23502:SF182">
    <property type="entry name" value="POLYAMINE TRANSPORTER, PUTATIVE-RELATED"/>
    <property type="match status" value="1"/>
</dbReference>
<reference evidence="9 10" key="1">
    <citation type="submission" date="2018-05" db="EMBL/GenBank/DDBJ databases">
        <title>Draft genome sequence of Scytalidium lignicola DSM 105466, a ubiquitous saprotrophic fungus.</title>
        <authorList>
            <person name="Buettner E."/>
            <person name="Gebauer A.M."/>
            <person name="Hofrichter M."/>
            <person name="Liers C."/>
            <person name="Kellner H."/>
        </authorList>
    </citation>
    <scope>NUCLEOTIDE SEQUENCE [LARGE SCALE GENOMIC DNA]</scope>
    <source>
        <strain evidence="9 10">DSM 105466</strain>
    </source>
</reference>
<dbReference type="AlphaFoldDB" id="A0A3E2H6C0"/>
<feature type="domain" description="Major facilitator superfamily (MFS) profile" evidence="8">
    <location>
        <begin position="86"/>
        <end position="519"/>
    </location>
</feature>
<feature type="transmembrane region" description="Helical" evidence="7">
    <location>
        <begin position="427"/>
        <end position="449"/>
    </location>
</feature>
<feature type="transmembrane region" description="Helical" evidence="7">
    <location>
        <begin position="151"/>
        <end position="169"/>
    </location>
</feature>
<feature type="transmembrane region" description="Helical" evidence="7">
    <location>
        <begin position="461"/>
        <end position="478"/>
    </location>
</feature>
<dbReference type="CDD" id="cd17323">
    <property type="entry name" value="MFS_Tpo1_MDR_like"/>
    <property type="match status" value="1"/>
</dbReference>
<feature type="transmembrane region" description="Helical" evidence="7">
    <location>
        <begin position="240"/>
        <end position="259"/>
    </location>
</feature>
<feature type="transmembrane region" description="Helical" evidence="7">
    <location>
        <begin position="214"/>
        <end position="234"/>
    </location>
</feature>
<feature type="transmembrane region" description="Helical" evidence="7">
    <location>
        <begin position="124"/>
        <end position="144"/>
    </location>
</feature>
<evidence type="ECO:0000259" key="8">
    <source>
        <dbReference type="PROSITE" id="PS50850"/>
    </source>
</evidence>
<dbReference type="GO" id="GO:0000297">
    <property type="term" value="F:spermine transmembrane transporter activity"/>
    <property type="evidence" value="ECO:0007669"/>
    <property type="project" value="TreeGrafter"/>
</dbReference>
<feature type="transmembrane region" description="Helical" evidence="7">
    <location>
        <begin position="181"/>
        <end position="202"/>
    </location>
</feature>
<dbReference type="InterPro" id="IPR011701">
    <property type="entry name" value="MFS"/>
</dbReference>
<dbReference type="Gene3D" id="1.20.1250.20">
    <property type="entry name" value="MFS general substrate transporter like domains"/>
    <property type="match status" value="1"/>
</dbReference>
<feature type="non-terminal residue" evidence="9">
    <location>
        <position position="1"/>
    </location>
</feature>
<feature type="transmembrane region" description="Helical" evidence="7">
    <location>
        <begin position="490"/>
        <end position="510"/>
    </location>
</feature>
<evidence type="ECO:0000256" key="7">
    <source>
        <dbReference type="SAM" id="Phobius"/>
    </source>
</evidence>
<evidence type="ECO:0000256" key="5">
    <source>
        <dbReference type="ARBA" id="ARBA00023136"/>
    </source>
</evidence>
<dbReference type="InterPro" id="IPR020846">
    <property type="entry name" value="MFS_dom"/>
</dbReference>
<dbReference type="OrthoDB" id="3936150at2759"/>
<evidence type="ECO:0000313" key="9">
    <source>
        <dbReference type="EMBL" id="RFU28742.1"/>
    </source>
</evidence>
<organism evidence="9 10">
    <name type="scientific">Scytalidium lignicola</name>
    <name type="common">Hyphomycete</name>
    <dbReference type="NCBI Taxonomy" id="5539"/>
    <lineage>
        <taxon>Eukaryota</taxon>
        <taxon>Fungi</taxon>
        <taxon>Dikarya</taxon>
        <taxon>Ascomycota</taxon>
        <taxon>Pezizomycotina</taxon>
        <taxon>Leotiomycetes</taxon>
        <taxon>Leotiomycetes incertae sedis</taxon>
        <taxon>Scytalidium</taxon>
    </lineage>
</organism>
<feature type="region of interest" description="Disordered" evidence="6">
    <location>
        <begin position="1"/>
        <end position="70"/>
    </location>
</feature>
<sequence>MADTQQSSPSASMSSKLEESGSDIEKDKRGSLNDSGVRDPEKGDAGGDESGNRNQSLDNATIVTDWNGPNDPENPLNWSRWKRVFHVLPPALISFSTTLGASIYTPSFPEIMERFNVGSTTALLPLSLYVLALGFGPVIAAPLSESHGRHLIYLVSAPLGSLFTMGAGFSQNMQTLCILRFFAGLAFSPCLAIGGGTIADVFKADRRATPSAFYIYSPFLGPALGPVIGSFVTTHKHWRWTQWTLIFFAIFAWIPVLLSQETHKATILKHRRKRLGLPPSPSPFPSQKAKIKFLMTVTLFRPIHMLLTEPIVAFLSLYVAFNFGVLFTFFAAFPYVFETVYHFDTDQSGLVFLAIGIGCTFAVPTVLLCDRYFYQPHVAASHSAGHDGVVPPEYRLFPAMMGSFGLPIGLFWFAWTAKKDISWASPVVAAVPFAWGNLSIFISAAIYLLDTYQALTGASALAANGLMRYLLGAAFPLFALQMYERLGIDWATSLLGFITVALLPIPWVLFRYGHKIRSRSKYDTIKI</sequence>
<dbReference type="OMA" id="CVFVSTM"/>
<dbReference type="EMBL" id="NCSJ02000152">
    <property type="protein sequence ID" value="RFU28742.1"/>
    <property type="molecule type" value="Genomic_DNA"/>
</dbReference>
<dbReference type="GO" id="GO:0005886">
    <property type="term" value="C:plasma membrane"/>
    <property type="evidence" value="ECO:0007669"/>
    <property type="project" value="TreeGrafter"/>
</dbReference>
<evidence type="ECO:0000256" key="4">
    <source>
        <dbReference type="ARBA" id="ARBA00022989"/>
    </source>
</evidence>
<dbReference type="SUPFAM" id="SSF103473">
    <property type="entry name" value="MFS general substrate transporter"/>
    <property type="match status" value="1"/>
</dbReference>
<keyword evidence="4 7" id="KW-1133">Transmembrane helix</keyword>
<dbReference type="GO" id="GO:0015606">
    <property type="term" value="F:spermidine transmembrane transporter activity"/>
    <property type="evidence" value="ECO:0007669"/>
    <property type="project" value="TreeGrafter"/>
</dbReference>
<dbReference type="PROSITE" id="PS50850">
    <property type="entry name" value="MFS"/>
    <property type="match status" value="1"/>
</dbReference>
<feature type="transmembrane region" description="Helical" evidence="7">
    <location>
        <begin position="84"/>
        <end position="104"/>
    </location>
</feature>
<feature type="transmembrane region" description="Helical" evidence="7">
    <location>
        <begin position="311"/>
        <end position="337"/>
    </location>
</feature>
<evidence type="ECO:0000256" key="1">
    <source>
        <dbReference type="ARBA" id="ARBA00004141"/>
    </source>
</evidence>
<feature type="compositionally biased region" description="Basic and acidic residues" evidence="6">
    <location>
        <begin position="16"/>
        <end position="45"/>
    </location>
</feature>
<feature type="transmembrane region" description="Helical" evidence="7">
    <location>
        <begin position="394"/>
        <end position="415"/>
    </location>
</feature>
<dbReference type="InterPro" id="IPR036259">
    <property type="entry name" value="MFS_trans_sf"/>
</dbReference>
<proteinExistence type="inferred from homology"/>
<gene>
    <name evidence="9" type="ORF">B7463_g7595</name>
</gene>
<comment type="subcellular location">
    <subcellularLocation>
        <location evidence="1">Membrane</location>
        <topology evidence="1">Multi-pass membrane protein</topology>
    </subcellularLocation>
</comment>
<comment type="caution">
    <text evidence="9">The sequence shown here is derived from an EMBL/GenBank/DDBJ whole genome shotgun (WGS) entry which is preliminary data.</text>
</comment>
<feature type="non-terminal residue" evidence="9">
    <location>
        <position position="527"/>
    </location>
</feature>
<protein>
    <recommendedName>
        <fullName evidence="8">Major facilitator superfamily (MFS) profile domain-containing protein</fullName>
    </recommendedName>
</protein>
<evidence type="ECO:0000256" key="6">
    <source>
        <dbReference type="SAM" id="MobiDB-lite"/>
    </source>
</evidence>
<feature type="transmembrane region" description="Helical" evidence="7">
    <location>
        <begin position="349"/>
        <end position="373"/>
    </location>
</feature>
<evidence type="ECO:0000256" key="3">
    <source>
        <dbReference type="ARBA" id="ARBA00022692"/>
    </source>
</evidence>
<name>A0A3E2H6C0_SCYLI</name>
<dbReference type="PANTHER" id="PTHR23502">
    <property type="entry name" value="MAJOR FACILITATOR SUPERFAMILY"/>
    <property type="match status" value="1"/>
</dbReference>
<evidence type="ECO:0000256" key="2">
    <source>
        <dbReference type="ARBA" id="ARBA00008335"/>
    </source>
</evidence>
<accession>A0A3E2H6C0</accession>
<dbReference type="FunFam" id="1.20.1250.20:FF:000082">
    <property type="entry name" value="MFS multidrug transporter, putative"/>
    <property type="match status" value="1"/>
</dbReference>
<dbReference type="Proteomes" id="UP000258309">
    <property type="component" value="Unassembled WGS sequence"/>
</dbReference>
<dbReference type="STRING" id="5539.A0A3E2H6C0"/>
<comment type="similarity">
    <text evidence="2">Belongs to the major facilitator superfamily.</text>
</comment>
<dbReference type="Pfam" id="PF07690">
    <property type="entry name" value="MFS_1"/>
    <property type="match status" value="1"/>
</dbReference>
<evidence type="ECO:0000313" key="10">
    <source>
        <dbReference type="Proteomes" id="UP000258309"/>
    </source>
</evidence>
<keyword evidence="3 7" id="KW-0812">Transmembrane</keyword>
<feature type="compositionally biased region" description="Polar residues" evidence="6">
    <location>
        <begin position="52"/>
        <end position="64"/>
    </location>
</feature>
<keyword evidence="5 7" id="KW-0472">Membrane</keyword>
<keyword evidence="10" id="KW-1185">Reference proteome</keyword>